<dbReference type="STRING" id="575540.Isop_0108"/>
<reference evidence="12 13" key="2">
    <citation type="journal article" date="2011" name="Stand. Genomic Sci.">
        <title>Complete genome sequence of Isosphaera pallida type strain (IS1B).</title>
        <authorList>
            <consortium name="US DOE Joint Genome Institute (JGI-PGF)"/>
            <person name="Goker M."/>
            <person name="Cleland D."/>
            <person name="Saunders E."/>
            <person name="Lapidus A."/>
            <person name="Nolan M."/>
            <person name="Lucas S."/>
            <person name="Hammon N."/>
            <person name="Deshpande S."/>
            <person name="Cheng J.F."/>
            <person name="Tapia R."/>
            <person name="Han C."/>
            <person name="Goodwin L."/>
            <person name="Pitluck S."/>
            <person name="Liolios K."/>
            <person name="Pagani I."/>
            <person name="Ivanova N."/>
            <person name="Mavromatis K."/>
            <person name="Pati A."/>
            <person name="Chen A."/>
            <person name="Palaniappan K."/>
            <person name="Land M."/>
            <person name="Hauser L."/>
            <person name="Chang Y.J."/>
            <person name="Jeffries C.D."/>
            <person name="Detter J.C."/>
            <person name="Beck B."/>
            <person name="Woyke T."/>
            <person name="Bristow J."/>
            <person name="Eisen J.A."/>
            <person name="Markowitz V."/>
            <person name="Hugenholtz P."/>
            <person name="Kyrpides N.C."/>
            <person name="Klenk H.P."/>
        </authorList>
    </citation>
    <scope>NUCLEOTIDE SEQUENCE [LARGE SCALE GENOMIC DNA]</scope>
    <source>
        <strain evidence="13">ATCC 43644 / DSM 9630 / IS1B</strain>
    </source>
</reference>
<dbReference type="RefSeq" id="WP_013562994.1">
    <property type="nucleotide sequence ID" value="NC_014962.1"/>
</dbReference>
<dbReference type="FunFam" id="3.40.50.790:FF:000001">
    <property type="entry name" value="50S ribosomal protein L1"/>
    <property type="match status" value="1"/>
</dbReference>
<sequence>MAKHSKRYRALLEKVPASREPMPLEDGLKLLKEFDTTKFVQTVEVSAKLGIDPRQSDQNVRGSVALPHGIGKTVRVAVFAQGENAEKARAAGADLVGSDDLASQIKGGMMDFDVALATPDMMGIVGPLGRVLGPRGLMPSPRSGTVTTDIAAAVREFKAGKIEFRNDKTGNVAVPVGKLNFEVPQLADNIQAFMNHLRSLKPSTAKGAFIRSVTISATMSPGLRVDV</sequence>
<evidence type="ECO:0000256" key="2">
    <source>
        <dbReference type="ARBA" id="ARBA00022491"/>
    </source>
</evidence>
<keyword evidence="3 10" id="KW-0820">tRNA-binding</keyword>
<comment type="similarity">
    <text evidence="1 10 11">Belongs to the universal ribosomal protein uL1 family.</text>
</comment>
<dbReference type="GO" id="GO:0003735">
    <property type="term" value="F:structural constituent of ribosome"/>
    <property type="evidence" value="ECO:0007669"/>
    <property type="project" value="InterPro"/>
</dbReference>
<keyword evidence="5 10" id="KW-0810">Translation regulation</keyword>
<dbReference type="FunCoup" id="E8R5G4">
    <property type="interactions" value="582"/>
</dbReference>
<evidence type="ECO:0000256" key="6">
    <source>
        <dbReference type="ARBA" id="ARBA00022884"/>
    </source>
</evidence>
<evidence type="ECO:0000256" key="11">
    <source>
        <dbReference type="RuleBase" id="RU000659"/>
    </source>
</evidence>
<dbReference type="PANTHER" id="PTHR36427">
    <property type="entry name" value="54S RIBOSOMAL PROTEIN L1, MITOCHONDRIAL"/>
    <property type="match status" value="1"/>
</dbReference>
<dbReference type="GO" id="GO:0000049">
    <property type="term" value="F:tRNA binding"/>
    <property type="evidence" value="ECO:0007669"/>
    <property type="project" value="UniProtKB-KW"/>
</dbReference>
<accession>E8R5G4</accession>
<name>E8R5G4_ISOPI</name>
<organism evidence="12 13">
    <name type="scientific">Isosphaera pallida (strain ATCC 43644 / DSM 9630 / IS1B)</name>
    <dbReference type="NCBI Taxonomy" id="575540"/>
    <lineage>
        <taxon>Bacteria</taxon>
        <taxon>Pseudomonadati</taxon>
        <taxon>Planctomycetota</taxon>
        <taxon>Planctomycetia</taxon>
        <taxon>Isosphaerales</taxon>
        <taxon>Isosphaeraceae</taxon>
        <taxon>Isosphaera</taxon>
    </lineage>
</organism>
<keyword evidence="4 10" id="KW-0699">rRNA-binding</keyword>
<dbReference type="InterPro" id="IPR002143">
    <property type="entry name" value="Ribosomal_uL1"/>
</dbReference>
<keyword evidence="2 10" id="KW-0678">Repressor</keyword>
<dbReference type="PROSITE" id="PS01199">
    <property type="entry name" value="RIBOSOMAL_L1"/>
    <property type="match status" value="1"/>
</dbReference>
<evidence type="ECO:0000256" key="10">
    <source>
        <dbReference type="HAMAP-Rule" id="MF_01318"/>
    </source>
</evidence>
<dbReference type="OrthoDB" id="9803740at2"/>
<dbReference type="KEGG" id="ipa:Isop_0108"/>
<evidence type="ECO:0000313" key="12">
    <source>
        <dbReference type="EMBL" id="ADV60705.1"/>
    </source>
</evidence>
<dbReference type="Pfam" id="PF00687">
    <property type="entry name" value="Ribosomal_L1"/>
    <property type="match status" value="1"/>
</dbReference>
<dbReference type="Proteomes" id="UP000008631">
    <property type="component" value="Chromosome"/>
</dbReference>
<comment type="function">
    <text evidence="10">Binds directly to 23S rRNA. The L1 stalk is quite mobile in the ribosome, and is involved in E site tRNA release.</text>
</comment>
<reference key="1">
    <citation type="submission" date="2010-11" db="EMBL/GenBank/DDBJ databases">
        <title>The complete sequence of chromosome of Isophaera pallida ATCC 43644.</title>
        <authorList>
            <consortium name="US DOE Joint Genome Institute (JGI-PGF)"/>
            <person name="Lucas S."/>
            <person name="Copeland A."/>
            <person name="Lapidus A."/>
            <person name="Bruce D."/>
            <person name="Goodwin L."/>
            <person name="Pitluck S."/>
            <person name="Kyrpides N."/>
            <person name="Mavromatis K."/>
            <person name="Pagani I."/>
            <person name="Ivanova N."/>
            <person name="Saunders E."/>
            <person name="Brettin T."/>
            <person name="Detter J.C."/>
            <person name="Han C."/>
            <person name="Tapia R."/>
            <person name="Land M."/>
            <person name="Hauser L."/>
            <person name="Markowitz V."/>
            <person name="Cheng J.-F."/>
            <person name="Hugenholtz P."/>
            <person name="Woyke T."/>
            <person name="Wu D."/>
            <person name="Eisen J.A."/>
        </authorList>
    </citation>
    <scope>NUCLEOTIDE SEQUENCE</scope>
    <source>
        <strain>ATCC 43644</strain>
    </source>
</reference>
<comment type="subunit">
    <text evidence="10">Part of the 50S ribosomal subunit.</text>
</comment>
<dbReference type="NCBIfam" id="TIGR01169">
    <property type="entry name" value="rplA_bact"/>
    <property type="match status" value="1"/>
</dbReference>
<keyword evidence="7 10" id="KW-0689">Ribosomal protein</keyword>
<evidence type="ECO:0000313" key="13">
    <source>
        <dbReference type="Proteomes" id="UP000008631"/>
    </source>
</evidence>
<evidence type="ECO:0000256" key="7">
    <source>
        <dbReference type="ARBA" id="ARBA00022980"/>
    </source>
</evidence>
<dbReference type="Gene3D" id="3.40.50.790">
    <property type="match status" value="1"/>
</dbReference>
<dbReference type="eggNOG" id="COG0081">
    <property type="taxonomic scope" value="Bacteria"/>
</dbReference>
<dbReference type="EMBL" id="CP002353">
    <property type="protein sequence ID" value="ADV60705.1"/>
    <property type="molecule type" value="Genomic_DNA"/>
</dbReference>
<evidence type="ECO:0000256" key="8">
    <source>
        <dbReference type="ARBA" id="ARBA00023274"/>
    </source>
</evidence>
<dbReference type="GO" id="GO:0019843">
    <property type="term" value="F:rRNA binding"/>
    <property type="evidence" value="ECO:0007669"/>
    <property type="project" value="UniProtKB-UniRule"/>
</dbReference>
<gene>
    <name evidence="10" type="primary">rplA</name>
    <name evidence="12" type="ordered locus">Isop_0108</name>
</gene>
<dbReference type="HAMAP" id="MF_01318_B">
    <property type="entry name" value="Ribosomal_uL1_B"/>
    <property type="match status" value="1"/>
</dbReference>
<dbReference type="CDD" id="cd00403">
    <property type="entry name" value="Ribosomal_L1"/>
    <property type="match status" value="1"/>
</dbReference>
<keyword evidence="6 10" id="KW-0694">RNA-binding</keyword>
<dbReference type="GO" id="GO:0006412">
    <property type="term" value="P:translation"/>
    <property type="evidence" value="ECO:0007669"/>
    <property type="project" value="UniProtKB-UniRule"/>
</dbReference>
<dbReference type="InterPro" id="IPR023673">
    <property type="entry name" value="Ribosomal_uL1_CS"/>
</dbReference>
<dbReference type="PIRSF" id="PIRSF002155">
    <property type="entry name" value="Ribosomal_L1"/>
    <property type="match status" value="1"/>
</dbReference>
<dbReference type="PANTHER" id="PTHR36427:SF3">
    <property type="entry name" value="LARGE RIBOSOMAL SUBUNIT PROTEIN UL1M"/>
    <property type="match status" value="1"/>
</dbReference>
<dbReference type="HOGENOM" id="CLU_062853_0_0_0"/>
<dbReference type="InterPro" id="IPR028364">
    <property type="entry name" value="Ribosomal_uL1/biogenesis"/>
</dbReference>
<keyword evidence="13" id="KW-1185">Reference proteome</keyword>
<dbReference type="InterPro" id="IPR005878">
    <property type="entry name" value="Ribosom_uL1_bac-type"/>
</dbReference>
<dbReference type="SUPFAM" id="SSF56808">
    <property type="entry name" value="Ribosomal protein L1"/>
    <property type="match status" value="1"/>
</dbReference>
<proteinExistence type="inferred from homology"/>
<dbReference type="InterPro" id="IPR016095">
    <property type="entry name" value="Ribosomal_uL1_3-a/b-sand"/>
</dbReference>
<dbReference type="Gene3D" id="3.30.190.20">
    <property type="match status" value="1"/>
</dbReference>
<evidence type="ECO:0000256" key="5">
    <source>
        <dbReference type="ARBA" id="ARBA00022845"/>
    </source>
</evidence>
<evidence type="ECO:0000256" key="1">
    <source>
        <dbReference type="ARBA" id="ARBA00010531"/>
    </source>
</evidence>
<evidence type="ECO:0000256" key="9">
    <source>
        <dbReference type="ARBA" id="ARBA00035241"/>
    </source>
</evidence>
<dbReference type="AlphaFoldDB" id="E8R5G4"/>
<dbReference type="GO" id="GO:0015934">
    <property type="term" value="C:large ribosomal subunit"/>
    <property type="evidence" value="ECO:0007669"/>
    <property type="project" value="InterPro"/>
</dbReference>
<keyword evidence="8 10" id="KW-0687">Ribonucleoprotein</keyword>
<evidence type="ECO:0000256" key="3">
    <source>
        <dbReference type="ARBA" id="ARBA00022555"/>
    </source>
</evidence>
<protein>
    <recommendedName>
        <fullName evidence="9 10">Large ribosomal subunit protein uL1</fullName>
    </recommendedName>
</protein>
<dbReference type="InterPro" id="IPR023674">
    <property type="entry name" value="Ribosomal_uL1-like"/>
</dbReference>
<comment type="function">
    <text evidence="10">Protein L1 is also a translational repressor protein, it controls the translation of the L11 operon by binding to its mRNA.</text>
</comment>
<dbReference type="InParanoid" id="E8R5G4"/>
<evidence type="ECO:0000256" key="4">
    <source>
        <dbReference type="ARBA" id="ARBA00022730"/>
    </source>
</evidence>
<dbReference type="GO" id="GO:0006417">
    <property type="term" value="P:regulation of translation"/>
    <property type="evidence" value="ECO:0007669"/>
    <property type="project" value="UniProtKB-KW"/>
</dbReference>